<evidence type="ECO:0000313" key="5">
    <source>
        <dbReference type="EMBL" id="NOU82567.1"/>
    </source>
</evidence>
<name>A0ABX1YNQ1_9BACL</name>
<reference evidence="5 6" key="1">
    <citation type="submission" date="2019-10" db="EMBL/GenBank/DDBJ databases">
        <title>Description of Paenibacillus terricola sp. nov.</title>
        <authorList>
            <person name="Carlier A."/>
            <person name="Qi S."/>
        </authorList>
    </citation>
    <scope>NUCLEOTIDE SEQUENCE [LARGE SCALE GENOMIC DNA]</scope>
    <source>
        <strain evidence="5 6">LMG 31459</strain>
    </source>
</reference>
<evidence type="ECO:0000256" key="3">
    <source>
        <dbReference type="ARBA" id="ARBA00023163"/>
    </source>
</evidence>
<dbReference type="InterPro" id="IPR037923">
    <property type="entry name" value="HTH-like"/>
</dbReference>
<sequence length="319" mass="37211">MSILRKQETEVCVMEVFPVFTGEYLFDSCSPVQMLLTQETVTSVRHQHDFVELAYVVQGEGIHQADEDKMQVMQGDLLVIPPGVSHVFQPQDLTGAEPLLIYNCMLRPELGRMLRRLPEPFSEEEMFPLLELLEVKQWFGYRESSMELALLLRRMHEMQSCGSLGDEQQLYPLLFELADLIMPAAALPFAQQPEIDYDPLHDVILYMISHFREKITLKEMSRQIAVSSRQFQRLFKIKTGRSYIQMLQEIRMKYSCLLLMFTELGIQSIALEVGIYDMKYFYRLFREYSGMTPASYRNRLQSHFLSAKEMMSSAEHCSH</sequence>
<dbReference type="PROSITE" id="PS01124">
    <property type="entry name" value="HTH_ARAC_FAMILY_2"/>
    <property type="match status" value="1"/>
</dbReference>
<keyword evidence="1" id="KW-0805">Transcription regulation</keyword>
<dbReference type="SUPFAM" id="SSF46689">
    <property type="entry name" value="Homeodomain-like"/>
    <property type="match status" value="2"/>
</dbReference>
<dbReference type="EMBL" id="WHOB01000082">
    <property type="protein sequence ID" value="NOU82567.1"/>
    <property type="molecule type" value="Genomic_DNA"/>
</dbReference>
<protein>
    <submittedName>
        <fullName evidence="5">Helix-turn-helix domain-containing protein</fullName>
    </submittedName>
</protein>
<dbReference type="PANTHER" id="PTHR43280">
    <property type="entry name" value="ARAC-FAMILY TRANSCRIPTIONAL REGULATOR"/>
    <property type="match status" value="1"/>
</dbReference>
<evidence type="ECO:0000256" key="2">
    <source>
        <dbReference type="ARBA" id="ARBA00023125"/>
    </source>
</evidence>
<dbReference type="Gene3D" id="2.60.120.10">
    <property type="entry name" value="Jelly Rolls"/>
    <property type="match status" value="1"/>
</dbReference>
<dbReference type="InterPro" id="IPR003313">
    <property type="entry name" value="AraC-bd"/>
</dbReference>
<accession>A0ABX1YNQ1</accession>
<keyword evidence="3" id="KW-0804">Transcription</keyword>
<feature type="domain" description="HTH araC/xylS-type" evidence="4">
    <location>
        <begin position="201"/>
        <end position="299"/>
    </location>
</feature>
<dbReference type="InterPro" id="IPR018060">
    <property type="entry name" value="HTH_AraC"/>
</dbReference>
<comment type="caution">
    <text evidence="5">The sequence shown here is derived from an EMBL/GenBank/DDBJ whole genome shotgun (WGS) entry which is preliminary data.</text>
</comment>
<dbReference type="Pfam" id="PF02311">
    <property type="entry name" value="AraC_binding"/>
    <property type="match status" value="1"/>
</dbReference>
<proteinExistence type="predicted"/>
<dbReference type="PANTHER" id="PTHR43280:SF2">
    <property type="entry name" value="HTH-TYPE TRANSCRIPTIONAL REGULATOR EXSA"/>
    <property type="match status" value="1"/>
</dbReference>
<dbReference type="InterPro" id="IPR009057">
    <property type="entry name" value="Homeodomain-like_sf"/>
</dbReference>
<dbReference type="Proteomes" id="UP000596857">
    <property type="component" value="Unassembled WGS sequence"/>
</dbReference>
<dbReference type="SMART" id="SM00342">
    <property type="entry name" value="HTH_ARAC"/>
    <property type="match status" value="1"/>
</dbReference>
<keyword evidence="6" id="KW-1185">Reference proteome</keyword>
<dbReference type="Gene3D" id="1.10.10.60">
    <property type="entry name" value="Homeodomain-like"/>
    <property type="match status" value="2"/>
</dbReference>
<evidence type="ECO:0000256" key="1">
    <source>
        <dbReference type="ARBA" id="ARBA00023015"/>
    </source>
</evidence>
<keyword evidence="2" id="KW-0238">DNA-binding</keyword>
<gene>
    <name evidence="5" type="ORF">GC101_27245</name>
</gene>
<organism evidence="5 6">
    <name type="scientific">Paenibacillus phytohabitans</name>
    <dbReference type="NCBI Taxonomy" id="2654978"/>
    <lineage>
        <taxon>Bacteria</taxon>
        <taxon>Bacillati</taxon>
        <taxon>Bacillota</taxon>
        <taxon>Bacilli</taxon>
        <taxon>Bacillales</taxon>
        <taxon>Paenibacillaceae</taxon>
        <taxon>Paenibacillus</taxon>
    </lineage>
</organism>
<dbReference type="SUPFAM" id="SSF51215">
    <property type="entry name" value="Regulatory protein AraC"/>
    <property type="match status" value="1"/>
</dbReference>
<dbReference type="InterPro" id="IPR014710">
    <property type="entry name" value="RmlC-like_jellyroll"/>
</dbReference>
<dbReference type="PROSITE" id="PS00041">
    <property type="entry name" value="HTH_ARAC_FAMILY_1"/>
    <property type="match status" value="1"/>
</dbReference>
<dbReference type="Pfam" id="PF12833">
    <property type="entry name" value="HTH_18"/>
    <property type="match status" value="1"/>
</dbReference>
<evidence type="ECO:0000313" key="6">
    <source>
        <dbReference type="Proteomes" id="UP000596857"/>
    </source>
</evidence>
<evidence type="ECO:0000259" key="4">
    <source>
        <dbReference type="PROSITE" id="PS01124"/>
    </source>
</evidence>
<dbReference type="InterPro" id="IPR018062">
    <property type="entry name" value="HTH_AraC-typ_CS"/>
</dbReference>